<keyword evidence="6" id="KW-0732">Signal</keyword>
<dbReference type="Pfam" id="PF01185">
    <property type="entry name" value="Hydrophobin"/>
    <property type="match status" value="1"/>
</dbReference>
<comment type="similarity">
    <text evidence="2 6">Belongs to the fungal hydrophobin family.</text>
</comment>
<comment type="subcellular location">
    <subcellularLocation>
        <location evidence="1 6">Secreted</location>
        <location evidence="1 6">Cell wall</location>
    </subcellularLocation>
</comment>
<sequence length="107" mass="10380">MLSKLFVAASLALLAVATPTPGGSGNSGPANLCCQQTATANSVAGAGICAIVGVLVQDVTGEVASNCSPITGVGISGTSCTNAPVYCDDFYSSALIGINCSPIIINA</sequence>
<evidence type="ECO:0000256" key="6">
    <source>
        <dbReference type="RuleBase" id="RU365009"/>
    </source>
</evidence>
<dbReference type="GO" id="GO:0009277">
    <property type="term" value="C:fungal-type cell wall"/>
    <property type="evidence" value="ECO:0007669"/>
    <property type="project" value="InterPro"/>
</dbReference>
<feature type="signal peptide" evidence="6">
    <location>
        <begin position="1"/>
        <end position="17"/>
    </location>
</feature>
<evidence type="ECO:0000313" key="8">
    <source>
        <dbReference type="Proteomes" id="UP000053477"/>
    </source>
</evidence>
<evidence type="ECO:0000256" key="3">
    <source>
        <dbReference type="ARBA" id="ARBA00022512"/>
    </source>
</evidence>
<gene>
    <name evidence="7" type="ORF">SCHPADRAFT_890848</name>
</gene>
<evidence type="ECO:0000256" key="5">
    <source>
        <dbReference type="ARBA" id="ARBA00023157"/>
    </source>
</evidence>
<evidence type="ECO:0000313" key="7">
    <source>
        <dbReference type="EMBL" id="KLO12364.1"/>
    </source>
</evidence>
<protein>
    <recommendedName>
        <fullName evidence="6">Hydrophobin</fullName>
    </recommendedName>
</protein>
<dbReference type="AlphaFoldDB" id="A0A0H2RKF1"/>
<keyword evidence="4 6" id="KW-0964">Secreted</keyword>
<dbReference type="SMART" id="SM00075">
    <property type="entry name" value="HYDRO"/>
    <property type="match status" value="1"/>
</dbReference>
<keyword evidence="3 6" id="KW-0134">Cell wall</keyword>
<name>A0A0H2RKF1_9AGAM</name>
<dbReference type="EMBL" id="KQ085979">
    <property type="protein sequence ID" value="KLO12364.1"/>
    <property type="molecule type" value="Genomic_DNA"/>
</dbReference>
<dbReference type="OrthoDB" id="4225815at2759"/>
<dbReference type="Proteomes" id="UP000053477">
    <property type="component" value="Unassembled WGS sequence"/>
</dbReference>
<keyword evidence="5 6" id="KW-1015">Disulfide bond</keyword>
<dbReference type="InterPro" id="IPR001338">
    <property type="entry name" value="Class_I_Hydrophobin"/>
</dbReference>
<proteinExistence type="inferred from homology"/>
<keyword evidence="8" id="KW-1185">Reference proteome</keyword>
<dbReference type="CDD" id="cd23507">
    <property type="entry name" value="hydrophobin_I"/>
    <property type="match status" value="1"/>
</dbReference>
<dbReference type="GO" id="GO:0005199">
    <property type="term" value="F:structural constituent of cell wall"/>
    <property type="evidence" value="ECO:0007669"/>
    <property type="project" value="InterPro"/>
</dbReference>
<evidence type="ECO:0000256" key="4">
    <source>
        <dbReference type="ARBA" id="ARBA00022525"/>
    </source>
</evidence>
<feature type="chain" id="PRO_5013987248" description="Hydrophobin" evidence="6">
    <location>
        <begin position="18"/>
        <end position="107"/>
    </location>
</feature>
<accession>A0A0H2RKF1</accession>
<organism evidence="7 8">
    <name type="scientific">Schizopora paradoxa</name>
    <dbReference type="NCBI Taxonomy" id="27342"/>
    <lineage>
        <taxon>Eukaryota</taxon>
        <taxon>Fungi</taxon>
        <taxon>Dikarya</taxon>
        <taxon>Basidiomycota</taxon>
        <taxon>Agaricomycotina</taxon>
        <taxon>Agaricomycetes</taxon>
        <taxon>Hymenochaetales</taxon>
        <taxon>Schizoporaceae</taxon>
        <taxon>Schizopora</taxon>
    </lineage>
</organism>
<dbReference type="InParanoid" id="A0A0H2RKF1"/>
<evidence type="ECO:0000256" key="1">
    <source>
        <dbReference type="ARBA" id="ARBA00004191"/>
    </source>
</evidence>
<reference evidence="7 8" key="1">
    <citation type="submission" date="2015-04" db="EMBL/GenBank/DDBJ databases">
        <title>Complete genome sequence of Schizopora paradoxa KUC8140, a cosmopolitan wood degrader in East Asia.</title>
        <authorList>
            <consortium name="DOE Joint Genome Institute"/>
            <person name="Min B."/>
            <person name="Park H."/>
            <person name="Jang Y."/>
            <person name="Kim J.-J."/>
            <person name="Kim K.H."/>
            <person name="Pangilinan J."/>
            <person name="Lipzen A."/>
            <person name="Riley R."/>
            <person name="Grigoriev I.V."/>
            <person name="Spatafora J.W."/>
            <person name="Choi I.-G."/>
        </authorList>
    </citation>
    <scope>NUCLEOTIDE SEQUENCE [LARGE SCALE GENOMIC DNA]</scope>
    <source>
        <strain evidence="7 8">KUC8140</strain>
    </source>
</reference>
<evidence type="ECO:0000256" key="2">
    <source>
        <dbReference type="ARBA" id="ARBA00010446"/>
    </source>
</evidence>